<evidence type="ECO:0000256" key="3">
    <source>
        <dbReference type="ARBA" id="ARBA00022989"/>
    </source>
</evidence>
<accession>A0A917ETR1</accession>
<sequence length="490" mass="49857">MSSEPKTELGGGPSDDEAAGNEAMGNEAMGNEATGNGAAGILSRPYRWVTVGMLAMILLTAFEALAVTTVMPTISRELDGGTLYALAFSGPLAIGVVGMVVAGNWSDRSGPRRAIFAAVFTFAGGLLIAGLAVSMPMLVLGRLISGLGGGALTVALFVLVARVFPERLHPRVFAAFAAAWVIPSLVGPLIAGIVAETVGWRWVFLGVVVLVLLAMFMVVPVMRGFPSTKATERWQISRILWSGLAAAAVLIASLAGQVNGAFVWVLSIGAVVVAMVALRPLLPPGALRAAAGLPAIILLRGIVAGAYFASETYLPYFFTSQYGLTPALAGLALSVAGLSWAGASWAQGKYSARISDVASIRVGTLLVLFAILVALGCSVFAWPAAYAIAGWVFAGAGMGAMYPRMSVAMLRLSAPERQGFNSSALSISDSTGAAVALALTAAVFATLGGGAAGASAGSLDTVNVLAFTGCFALSGVLALGALVLSGRARS</sequence>
<feature type="transmembrane region" description="Helical" evidence="6">
    <location>
        <begin position="139"/>
        <end position="160"/>
    </location>
</feature>
<gene>
    <name evidence="8" type="ORF">GCM10011399_02720</name>
</gene>
<evidence type="ECO:0000256" key="4">
    <source>
        <dbReference type="ARBA" id="ARBA00023136"/>
    </source>
</evidence>
<keyword evidence="4 6" id="KW-0472">Membrane</keyword>
<feature type="transmembrane region" description="Helical" evidence="6">
    <location>
        <begin position="200"/>
        <end position="219"/>
    </location>
</feature>
<proteinExistence type="predicted"/>
<dbReference type="PANTHER" id="PTHR23501">
    <property type="entry name" value="MAJOR FACILITATOR SUPERFAMILY"/>
    <property type="match status" value="1"/>
</dbReference>
<dbReference type="PANTHER" id="PTHR23501:SF154">
    <property type="entry name" value="MULTIDRUG-EFFLUX TRANSPORTER RV1634-RELATED"/>
    <property type="match status" value="1"/>
</dbReference>
<dbReference type="PRINTS" id="PR01036">
    <property type="entry name" value="TCRTETB"/>
</dbReference>
<keyword evidence="2 6" id="KW-0812">Transmembrane</keyword>
<feature type="transmembrane region" description="Helical" evidence="6">
    <location>
        <begin position="362"/>
        <end position="382"/>
    </location>
</feature>
<feature type="transmembrane region" description="Helical" evidence="6">
    <location>
        <begin position="114"/>
        <end position="133"/>
    </location>
</feature>
<feature type="transmembrane region" description="Helical" evidence="6">
    <location>
        <begin position="464"/>
        <end position="484"/>
    </location>
</feature>
<feature type="transmembrane region" description="Helical" evidence="6">
    <location>
        <begin position="83"/>
        <end position="102"/>
    </location>
</feature>
<dbReference type="InterPro" id="IPR011701">
    <property type="entry name" value="MFS"/>
</dbReference>
<dbReference type="GO" id="GO:0005886">
    <property type="term" value="C:plasma membrane"/>
    <property type="evidence" value="ECO:0007669"/>
    <property type="project" value="UniProtKB-SubCell"/>
</dbReference>
<organism evidence="8 9">
    <name type="scientific">Subtercola lobariae</name>
    <dbReference type="NCBI Taxonomy" id="1588641"/>
    <lineage>
        <taxon>Bacteria</taxon>
        <taxon>Bacillati</taxon>
        <taxon>Actinomycetota</taxon>
        <taxon>Actinomycetes</taxon>
        <taxon>Micrococcales</taxon>
        <taxon>Microbacteriaceae</taxon>
        <taxon>Subtercola</taxon>
    </lineage>
</organism>
<dbReference type="Pfam" id="PF07690">
    <property type="entry name" value="MFS_1"/>
    <property type="match status" value="1"/>
</dbReference>
<dbReference type="SUPFAM" id="SSF103473">
    <property type="entry name" value="MFS general substrate transporter"/>
    <property type="match status" value="1"/>
</dbReference>
<feature type="transmembrane region" description="Helical" evidence="6">
    <location>
        <begin position="431"/>
        <end position="452"/>
    </location>
</feature>
<evidence type="ECO:0000313" key="9">
    <source>
        <dbReference type="Proteomes" id="UP000598775"/>
    </source>
</evidence>
<feature type="transmembrane region" description="Helical" evidence="6">
    <location>
        <begin position="239"/>
        <end position="256"/>
    </location>
</feature>
<dbReference type="PROSITE" id="PS50850">
    <property type="entry name" value="MFS"/>
    <property type="match status" value="1"/>
</dbReference>
<dbReference type="Proteomes" id="UP000598775">
    <property type="component" value="Unassembled WGS sequence"/>
</dbReference>
<feature type="region of interest" description="Disordered" evidence="5">
    <location>
        <begin position="1"/>
        <end position="30"/>
    </location>
</feature>
<dbReference type="RefSeq" id="WP_229715032.1">
    <property type="nucleotide sequence ID" value="NZ_BMGP01000001.1"/>
</dbReference>
<dbReference type="InterPro" id="IPR036259">
    <property type="entry name" value="MFS_trans_sf"/>
</dbReference>
<feature type="transmembrane region" description="Helical" evidence="6">
    <location>
        <begin position="48"/>
        <end position="71"/>
    </location>
</feature>
<reference evidence="8 9" key="1">
    <citation type="journal article" date="2014" name="Int. J. Syst. Evol. Microbiol.">
        <title>Complete genome sequence of Corynebacterium casei LMG S-19264T (=DSM 44701T), isolated from a smear-ripened cheese.</title>
        <authorList>
            <consortium name="US DOE Joint Genome Institute (JGI-PGF)"/>
            <person name="Walter F."/>
            <person name="Albersmeier A."/>
            <person name="Kalinowski J."/>
            <person name="Ruckert C."/>
        </authorList>
    </citation>
    <scope>NUCLEOTIDE SEQUENCE [LARGE SCALE GENOMIC DNA]</scope>
    <source>
        <strain evidence="8 9">CGMCC 1.12976</strain>
    </source>
</reference>
<dbReference type="AlphaFoldDB" id="A0A917ETR1"/>
<comment type="subcellular location">
    <subcellularLocation>
        <location evidence="1">Cell membrane</location>
        <topology evidence="1">Multi-pass membrane protein</topology>
    </subcellularLocation>
</comment>
<feature type="compositionally biased region" description="Low complexity" evidence="5">
    <location>
        <begin position="20"/>
        <end position="30"/>
    </location>
</feature>
<evidence type="ECO:0000256" key="1">
    <source>
        <dbReference type="ARBA" id="ARBA00004651"/>
    </source>
</evidence>
<feature type="domain" description="Major facilitator superfamily (MFS) profile" evidence="7">
    <location>
        <begin position="49"/>
        <end position="487"/>
    </location>
</feature>
<dbReference type="EMBL" id="BMGP01000001">
    <property type="protein sequence ID" value="GGF12238.1"/>
    <property type="molecule type" value="Genomic_DNA"/>
</dbReference>
<dbReference type="GO" id="GO:0022857">
    <property type="term" value="F:transmembrane transporter activity"/>
    <property type="evidence" value="ECO:0007669"/>
    <property type="project" value="InterPro"/>
</dbReference>
<feature type="transmembrane region" description="Helical" evidence="6">
    <location>
        <begin position="289"/>
        <end position="310"/>
    </location>
</feature>
<feature type="transmembrane region" description="Helical" evidence="6">
    <location>
        <begin position="172"/>
        <end position="194"/>
    </location>
</feature>
<feature type="transmembrane region" description="Helical" evidence="6">
    <location>
        <begin position="262"/>
        <end position="282"/>
    </location>
</feature>
<feature type="transmembrane region" description="Helical" evidence="6">
    <location>
        <begin position="388"/>
        <end position="410"/>
    </location>
</feature>
<dbReference type="Gene3D" id="1.20.1250.20">
    <property type="entry name" value="MFS general substrate transporter like domains"/>
    <property type="match status" value="2"/>
</dbReference>
<dbReference type="InterPro" id="IPR020846">
    <property type="entry name" value="MFS_dom"/>
</dbReference>
<evidence type="ECO:0000313" key="8">
    <source>
        <dbReference type="EMBL" id="GGF12238.1"/>
    </source>
</evidence>
<evidence type="ECO:0000256" key="6">
    <source>
        <dbReference type="SAM" id="Phobius"/>
    </source>
</evidence>
<evidence type="ECO:0000259" key="7">
    <source>
        <dbReference type="PROSITE" id="PS50850"/>
    </source>
</evidence>
<protein>
    <submittedName>
        <fullName evidence="8">MFS transporter</fullName>
    </submittedName>
</protein>
<keyword evidence="9" id="KW-1185">Reference proteome</keyword>
<name>A0A917ETR1_9MICO</name>
<comment type="caution">
    <text evidence="8">The sequence shown here is derived from an EMBL/GenBank/DDBJ whole genome shotgun (WGS) entry which is preliminary data.</text>
</comment>
<feature type="transmembrane region" description="Helical" evidence="6">
    <location>
        <begin position="322"/>
        <end position="341"/>
    </location>
</feature>
<keyword evidence="3 6" id="KW-1133">Transmembrane helix</keyword>
<evidence type="ECO:0000256" key="5">
    <source>
        <dbReference type="SAM" id="MobiDB-lite"/>
    </source>
</evidence>
<evidence type="ECO:0000256" key="2">
    <source>
        <dbReference type="ARBA" id="ARBA00022692"/>
    </source>
</evidence>